<accession>A0ABS9VZS4</accession>
<reference evidence="1 2" key="1">
    <citation type="submission" date="2022-03" db="EMBL/GenBank/DDBJ databases">
        <title>Complete genome analysis of Roseomonas KG 17.1 : a prolific producer of plant growth promoters.</title>
        <authorList>
            <person name="Saadouli I."/>
            <person name="Najjari A."/>
            <person name="Mosbah A."/>
            <person name="Ouzari H.I."/>
        </authorList>
    </citation>
    <scope>NUCLEOTIDE SEQUENCE [LARGE SCALE GENOMIC DNA]</scope>
    <source>
        <strain evidence="1 2">KG17-1</strain>
    </source>
</reference>
<protein>
    <submittedName>
        <fullName evidence="1">DUF2254 domain-containing protein</fullName>
    </submittedName>
</protein>
<dbReference type="Pfam" id="PF10011">
    <property type="entry name" value="DUF2254"/>
    <property type="match status" value="1"/>
</dbReference>
<dbReference type="RefSeq" id="WP_157985815.1">
    <property type="nucleotide sequence ID" value="NZ_JALBUU010000004.1"/>
</dbReference>
<comment type="caution">
    <text evidence="1">The sequence shown here is derived from an EMBL/GenBank/DDBJ whole genome shotgun (WGS) entry which is preliminary data.</text>
</comment>
<sequence length="154" mass="16590">MEVAVRALSPGTNDPFTAIVVIDRLRGCLTRLTDRRLPAGVLRDDGGQVRVVREVTTYTGLADAAFHQIRQAGASHPAVVIHLTEALARLAEHARVAEHHEALARHARMVAEAGLRAAAEPGDQRDIQRSLARVEQTLSRGKAPEPSVILHAGP</sequence>
<organism evidence="1 2">
    <name type="scientific">Teichococcus vastitatis</name>
    <dbReference type="NCBI Taxonomy" id="2307076"/>
    <lineage>
        <taxon>Bacteria</taxon>
        <taxon>Pseudomonadati</taxon>
        <taxon>Pseudomonadota</taxon>
        <taxon>Alphaproteobacteria</taxon>
        <taxon>Acetobacterales</taxon>
        <taxon>Roseomonadaceae</taxon>
        <taxon>Roseomonas</taxon>
    </lineage>
</organism>
<keyword evidence="2" id="KW-1185">Reference proteome</keyword>
<name>A0ABS9VZS4_9PROT</name>
<evidence type="ECO:0000313" key="1">
    <source>
        <dbReference type="EMBL" id="MCI0752288.1"/>
    </source>
</evidence>
<dbReference type="EMBL" id="JALBUU010000004">
    <property type="protein sequence ID" value="MCI0752288.1"/>
    <property type="molecule type" value="Genomic_DNA"/>
</dbReference>
<dbReference type="InterPro" id="IPR018723">
    <property type="entry name" value="DUF2254_membrane"/>
</dbReference>
<evidence type="ECO:0000313" key="2">
    <source>
        <dbReference type="Proteomes" id="UP001201985"/>
    </source>
</evidence>
<dbReference type="Proteomes" id="UP001201985">
    <property type="component" value="Unassembled WGS sequence"/>
</dbReference>
<proteinExistence type="predicted"/>
<gene>
    <name evidence="1" type="ORF">MON41_00745</name>
</gene>